<dbReference type="GO" id="GO:0016020">
    <property type="term" value="C:membrane"/>
    <property type="evidence" value="ECO:0007669"/>
    <property type="project" value="UniProtKB-SubCell"/>
</dbReference>
<keyword evidence="3 6" id="KW-1133">Transmembrane helix</keyword>
<keyword evidence="4 6" id="KW-0472">Membrane</keyword>
<dbReference type="Pfam" id="PF04932">
    <property type="entry name" value="Wzy_C"/>
    <property type="match status" value="1"/>
</dbReference>
<feature type="transmembrane region" description="Helical" evidence="6">
    <location>
        <begin position="354"/>
        <end position="378"/>
    </location>
</feature>
<sequence>MPTLERTAGNRDQRVFFITFTLLALVAPFYYQPNMGGEGLFLPYNASIWTAGLLVLASGVMTLMNSNQVVIPRHTWLLMLFPAGLILGGFLTGIDRPSEWLIRLGVIAGGMLFWFFLFQHRLNRRQIDAATYLLLSGIMLQGMVGLIQMLPDNPLQQWIPWVSGKTAPAGIYQQPNLHASMMATGLALALYQATTPAFSKLHWPFKALVLMTLFLCACNVMLSGSRVGLIGGLVAVLFILAARYRQLANRKLITLGIVVTIGAGAGAGAGTGINSGVLHALSKMDRLTASEGVSSDARPHIYRIAWRNFLEAPLKGHGIGSFQREFQDERPAYYAETPNYKLDDKRFSHPHNELLFWMIEGGVLALLSIAAAAIAVLWQLVQMGWQRGVAMAGLLIPITLHTQVELPFYISNVHWFVFLFVLFLVFHPGSKTKTLNMSSSARSVCSASSVLLPSLLAVFLTHSLLANAALVQYMRSKGAELKHLQPVLDDFYFREIGQFYLLRTLLYTDIHNGTHKNTQDFIDWAENFLAQIPDKQTYQDLAKAYLHQGEKSQAIATLDEVHAIYPDDQRLANYAEQVKAGKFNLGSGASGADNLIQPPASQGQ</sequence>
<dbReference type="EMBL" id="SMFU01000007">
    <property type="protein sequence ID" value="TCK09460.1"/>
    <property type="molecule type" value="Genomic_DNA"/>
</dbReference>
<feature type="transmembrane region" description="Helical" evidence="6">
    <location>
        <begin position="450"/>
        <end position="473"/>
    </location>
</feature>
<keyword evidence="2 6" id="KW-0812">Transmembrane</keyword>
<evidence type="ECO:0000259" key="8">
    <source>
        <dbReference type="Pfam" id="PF11846"/>
    </source>
</evidence>
<comment type="subcellular location">
    <subcellularLocation>
        <location evidence="1">Membrane</location>
        <topology evidence="1">Multi-pass membrane protein</topology>
    </subcellularLocation>
</comment>
<dbReference type="PANTHER" id="PTHR37422">
    <property type="entry name" value="TEICHURONIC ACID BIOSYNTHESIS PROTEIN TUAE"/>
    <property type="match status" value="1"/>
</dbReference>
<feature type="domain" description="Virulence factor membrane-bound polymerase C-terminal" evidence="8">
    <location>
        <begin position="390"/>
        <end position="573"/>
    </location>
</feature>
<feature type="transmembrane region" description="Helical" evidence="6">
    <location>
        <begin position="413"/>
        <end position="430"/>
    </location>
</feature>
<protein>
    <submittedName>
        <fullName evidence="9">O-antigen polymerase</fullName>
    </submittedName>
</protein>
<organism evidence="9 10">
    <name type="scientific">Marinobacterium mangrovicola</name>
    <dbReference type="NCBI Taxonomy" id="1476959"/>
    <lineage>
        <taxon>Bacteria</taxon>
        <taxon>Pseudomonadati</taxon>
        <taxon>Pseudomonadota</taxon>
        <taxon>Gammaproteobacteria</taxon>
        <taxon>Oceanospirillales</taxon>
        <taxon>Oceanospirillaceae</taxon>
        <taxon>Marinobacterium</taxon>
    </lineage>
</organism>
<feature type="transmembrane region" description="Helical" evidence="6">
    <location>
        <begin position="203"/>
        <end position="222"/>
    </location>
</feature>
<proteinExistence type="predicted"/>
<dbReference type="PROSITE" id="PS50005">
    <property type="entry name" value="TPR"/>
    <property type="match status" value="1"/>
</dbReference>
<dbReference type="Pfam" id="PF11846">
    <property type="entry name" value="Wzy_C_2"/>
    <property type="match status" value="1"/>
</dbReference>
<keyword evidence="5" id="KW-0802">TPR repeat</keyword>
<dbReference type="RefSeq" id="WP_132289805.1">
    <property type="nucleotide sequence ID" value="NZ_SMFU01000007.1"/>
</dbReference>
<evidence type="ECO:0000256" key="4">
    <source>
        <dbReference type="ARBA" id="ARBA00023136"/>
    </source>
</evidence>
<dbReference type="InterPro" id="IPR019734">
    <property type="entry name" value="TPR_rpt"/>
</dbReference>
<feature type="transmembrane region" description="Helical" evidence="6">
    <location>
        <begin position="130"/>
        <end position="151"/>
    </location>
</feature>
<gene>
    <name evidence="9" type="ORF">CLV83_1570</name>
</gene>
<feature type="domain" description="O-antigen ligase-related" evidence="7">
    <location>
        <begin position="212"/>
        <end position="369"/>
    </location>
</feature>
<dbReference type="OrthoDB" id="5596698at2"/>
<evidence type="ECO:0000256" key="1">
    <source>
        <dbReference type="ARBA" id="ARBA00004141"/>
    </source>
</evidence>
<feature type="repeat" description="TPR" evidence="5">
    <location>
        <begin position="535"/>
        <end position="568"/>
    </location>
</feature>
<evidence type="ECO:0000256" key="2">
    <source>
        <dbReference type="ARBA" id="ARBA00022692"/>
    </source>
</evidence>
<feature type="transmembrane region" description="Helical" evidence="6">
    <location>
        <begin position="15"/>
        <end position="32"/>
    </location>
</feature>
<evidence type="ECO:0000256" key="5">
    <source>
        <dbReference type="PROSITE-ProRule" id="PRU00339"/>
    </source>
</evidence>
<evidence type="ECO:0000313" key="9">
    <source>
        <dbReference type="EMBL" id="TCK09460.1"/>
    </source>
</evidence>
<evidence type="ECO:0000259" key="7">
    <source>
        <dbReference type="Pfam" id="PF04932"/>
    </source>
</evidence>
<evidence type="ECO:0000313" key="10">
    <source>
        <dbReference type="Proteomes" id="UP000294546"/>
    </source>
</evidence>
<dbReference type="InterPro" id="IPR021797">
    <property type="entry name" value="Wzy_C_2"/>
</dbReference>
<dbReference type="AlphaFoldDB" id="A0A4R1GQ19"/>
<dbReference type="InterPro" id="IPR007016">
    <property type="entry name" value="O-antigen_ligase-rel_domated"/>
</dbReference>
<feature type="transmembrane region" description="Helical" evidence="6">
    <location>
        <begin position="76"/>
        <end position="94"/>
    </location>
</feature>
<dbReference type="InterPro" id="IPR051533">
    <property type="entry name" value="WaaL-like"/>
</dbReference>
<evidence type="ECO:0000256" key="6">
    <source>
        <dbReference type="SAM" id="Phobius"/>
    </source>
</evidence>
<keyword evidence="10" id="KW-1185">Reference proteome</keyword>
<feature type="transmembrane region" description="Helical" evidence="6">
    <location>
        <begin position="44"/>
        <end position="64"/>
    </location>
</feature>
<dbReference type="PANTHER" id="PTHR37422:SF21">
    <property type="entry name" value="EXOQ-LIKE PROTEIN"/>
    <property type="match status" value="1"/>
</dbReference>
<name>A0A4R1GQ19_9GAMM</name>
<feature type="transmembrane region" description="Helical" evidence="6">
    <location>
        <begin position="100"/>
        <end position="118"/>
    </location>
</feature>
<dbReference type="Proteomes" id="UP000294546">
    <property type="component" value="Unassembled WGS sequence"/>
</dbReference>
<evidence type="ECO:0000256" key="3">
    <source>
        <dbReference type="ARBA" id="ARBA00022989"/>
    </source>
</evidence>
<accession>A0A4R1GQ19</accession>
<reference evidence="9 10" key="1">
    <citation type="submission" date="2019-03" db="EMBL/GenBank/DDBJ databases">
        <title>Genomic Encyclopedia of Archaeal and Bacterial Type Strains, Phase II (KMG-II): from individual species to whole genera.</title>
        <authorList>
            <person name="Goeker M."/>
        </authorList>
    </citation>
    <scope>NUCLEOTIDE SEQUENCE [LARGE SCALE GENOMIC DNA]</scope>
    <source>
        <strain evidence="9 10">DSM 27697</strain>
    </source>
</reference>
<comment type="caution">
    <text evidence="9">The sequence shown here is derived from an EMBL/GenBank/DDBJ whole genome shotgun (WGS) entry which is preliminary data.</text>
</comment>